<dbReference type="Proteomes" id="UP000000787">
    <property type="component" value="Chromosome"/>
</dbReference>
<feature type="transmembrane region" description="Helical" evidence="1">
    <location>
        <begin position="163"/>
        <end position="184"/>
    </location>
</feature>
<feature type="transmembrane region" description="Helical" evidence="1">
    <location>
        <begin position="74"/>
        <end position="93"/>
    </location>
</feature>
<proteinExistence type="predicted"/>
<sequence length="331" mass="37717">MITSWRIAIRWCAGLLWVIGVIGMQVGLIRYTQFMAPLTTSYYDHNILLYFGEHILFLLLLVFSGIAYHQRWRLGWMSIAGIAGLLVLTGVASRRPIGRFRGMLDISLIPQPSDNTWAQHYHRSLDGPEWMIGGAIAILIASVLYLGVGTYDPNQQPRAYRWTWILWLLGVTRIAVGIVVFAWFDTILAQLHVDASFIEAGFWTHIQFMIMSVFFCFILGMSALVWWNIARSCALPALWVSAVVLILITVTTSVPLDTYHERKSNKTTPISLKQSIALTYPVYHHAHWLMMTGAWSIILLSTGWKLHDVWRDLREHPQTMTPDTIPPSTHA</sequence>
<feature type="transmembrane region" description="Helical" evidence="1">
    <location>
        <begin position="130"/>
        <end position="151"/>
    </location>
</feature>
<dbReference type="InParanoid" id="A9B2E7"/>
<dbReference type="BioCyc" id="HAUR316274:GHYA-1368-MONOMER"/>
<keyword evidence="1" id="KW-0812">Transmembrane</keyword>
<dbReference type="AlphaFoldDB" id="A9B2E7"/>
<reference evidence="2 3" key="1">
    <citation type="journal article" date="2011" name="Stand. Genomic Sci.">
        <title>Complete genome sequence of the filamentous gliding predatory bacterium Herpetosiphon aurantiacus type strain (114-95(T)).</title>
        <authorList>
            <person name="Kiss H."/>
            <person name="Nett M."/>
            <person name="Domin N."/>
            <person name="Martin K."/>
            <person name="Maresca J.A."/>
            <person name="Copeland A."/>
            <person name="Lapidus A."/>
            <person name="Lucas S."/>
            <person name="Berry K.W."/>
            <person name="Glavina Del Rio T."/>
            <person name="Dalin E."/>
            <person name="Tice H."/>
            <person name="Pitluck S."/>
            <person name="Richardson P."/>
            <person name="Bruce D."/>
            <person name="Goodwin L."/>
            <person name="Han C."/>
            <person name="Detter J.C."/>
            <person name="Schmutz J."/>
            <person name="Brettin T."/>
            <person name="Land M."/>
            <person name="Hauser L."/>
            <person name="Kyrpides N.C."/>
            <person name="Ivanova N."/>
            <person name="Goker M."/>
            <person name="Woyke T."/>
            <person name="Klenk H.P."/>
            <person name="Bryant D.A."/>
        </authorList>
    </citation>
    <scope>NUCLEOTIDE SEQUENCE [LARGE SCALE GENOMIC DNA]</scope>
    <source>
        <strain evidence="3">ATCC 23779 / DSM 785 / 114-95</strain>
    </source>
</reference>
<keyword evidence="1" id="KW-0472">Membrane</keyword>
<protein>
    <submittedName>
        <fullName evidence="2">Uncharacterized protein</fullName>
    </submittedName>
</protein>
<feature type="transmembrane region" description="Helical" evidence="1">
    <location>
        <begin position="204"/>
        <end position="227"/>
    </location>
</feature>
<organism evidence="2 3">
    <name type="scientific">Herpetosiphon aurantiacus (strain ATCC 23779 / DSM 785 / 114-95)</name>
    <dbReference type="NCBI Taxonomy" id="316274"/>
    <lineage>
        <taxon>Bacteria</taxon>
        <taxon>Bacillati</taxon>
        <taxon>Chloroflexota</taxon>
        <taxon>Chloroflexia</taxon>
        <taxon>Herpetosiphonales</taxon>
        <taxon>Herpetosiphonaceae</taxon>
        <taxon>Herpetosiphon</taxon>
    </lineage>
</organism>
<evidence type="ECO:0000313" key="3">
    <source>
        <dbReference type="Proteomes" id="UP000000787"/>
    </source>
</evidence>
<keyword evidence="1" id="KW-1133">Transmembrane helix</keyword>
<feature type="transmembrane region" description="Helical" evidence="1">
    <location>
        <begin position="286"/>
        <end position="304"/>
    </location>
</feature>
<evidence type="ECO:0000313" key="2">
    <source>
        <dbReference type="EMBL" id="ABX03992.1"/>
    </source>
</evidence>
<feature type="transmembrane region" description="Helical" evidence="1">
    <location>
        <begin position="234"/>
        <end position="256"/>
    </location>
</feature>
<dbReference type="HOGENOM" id="CLU_838805_0_0_0"/>
<name>A9B2E7_HERA2</name>
<feature type="transmembrane region" description="Helical" evidence="1">
    <location>
        <begin position="7"/>
        <end position="27"/>
    </location>
</feature>
<evidence type="ECO:0000256" key="1">
    <source>
        <dbReference type="SAM" id="Phobius"/>
    </source>
</evidence>
<feature type="transmembrane region" description="Helical" evidence="1">
    <location>
        <begin position="47"/>
        <end position="67"/>
    </location>
</feature>
<dbReference type="KEGG" id="hau:Haur_1347"/>
<keyword evidence="3" id="KW-1185">Reference proteome</keyword>
<dbReference type="EMBL" id="CP000875">
    <property type="protein sequence ID" value="ABX03992.1"/>
    <property type="molecule type" value="Genomic_DNA"/>
</dbReference>
<accession>A9B2E7</accession>
<gene>
    <name evidence="2" type="ordered locus">Haur_1347</name>
</gene>